<comment type="caution">
    <text evidence="2">The sequence shown here is derived from an EMBL/GenBank/DDBJ whole genome shotgun (WGS) entry which is preliminary data.</text>
</comment>
<dbReference type="RefSeq" id="WP_184086644.1">
    <property type="nucleotide sequence ID" value="NZ_JACIJF010000004.1"/>
</dbReference>
<dbReference type="Proteomes" id="UP000527143">
    <property type="component" value="Unassembled WGS sequence"/>
</dbReference>
<sequence>MFVRTQRLTLRPGWPEDARDLAQAIGHEAVCRNLRRAPWPYGEDAAARFMAEFSDPLSPKFLVFEHVGSGVRLIGAAAVQSVGEEPHELGYWLTPSAWGRGYATEAAAAVLAAARARGIRRVTSGHFVDNPASGKVLRKLGFKPSGPLVQLYAPARGAEAPCARYALDLDGGAGGDCDADPDARMAA</sequence>
<evidence type="ECO:0000313" key="2">
    <source>
        <dbReference type="EMBL" id="MBB5710596.1"/>
    </source>
</evidence>
<gene>
    <name evidence="2" type="ORF">FHT02_001827</name>
</gene>
<reference evidence="2 3" key="1">
    <citation type="submission" date="2020-08" db="EMBL/GenBank/DDBJ databases">
        <title>Genomic Encyclopedia of Type Strains, Phase IV (KMG-IV): sequencing the most valuable type-strain genomes for metagenomic binning, comparative biology and taxonomic classification.</title>
        <authorList>
            <person name="Goeker M."/>
        </authorList>
    </citation>
    <scope>NUCLEOTIDE SEQUENCE [LARGE SCALE GENOMIC DNA]</scope>
    <source>
        <strain evidence="2 3">DSM 26736</strain>
    </source>
</reference>
<accession>A0A840YLX0</accession>
<dbReference type="InterPro" id="IPR000182">
    <property type="entry name" value="GNAT_dom"/>
</dbReference>
<dbReference type="PANTHER" id="PTHR43792">
    <property type="entry name" value="GNAT FAMILY, PUTATIVE (AFU_ORTHOLOGUE AFUA_3G00765)-RELATED-RELATED"/>
    <property type="match status" value="1"/>
</dbReference>
<keyword evidence="3" id="KW-1185">Reference proteome</keyword>
<dbReference type="SUPFAM" id="SSF55729">
    <property type="entry name" value="Acyl-CoA N-acyltransferases (Nat)"/>
    <property type="match status" value="1"/>
</dbReference>
<organism evidence="2 3">
    <name type="scientific">Sphingomonas xinjiangensis</name>
    <dbReference type="NCBI Taxonomy" id="643568"/>
    <lineage>
        <taxon>Bacteria</taxon>
        <taxon>Pseudomonadati</taxon>
        <taxon>Pseudomonadota</taxon>
        <taxon>Alphaproteobacteria</taxon>
        <taxon>Sphingomonadales</taxon>
        <taxon>Sphingomonadaceae</taxon>
        <taxon>Sphingomonas</taxon>
    </lineage>
</organism>
<dbReference type="Gene3D" id="3.40.630.30">
    <property type="match status" value="1"/>
</dbReference>
<evidence type="ECO:0000313" key="3">
    <source>
        <dbReference type="Proteomes" id="UP000527143"/>
    </source>
</evidence>
<dbReference type="InterPro" id="IPR051531">
    <property type="entry name" value="N-acetyltransferase"/>
</dbReference>
<dbReference type="GO" id="GO:0016747">
    <property type="term" value="F:acyltransferase activity, transferring groups other than amino-acyl groups"/>
    <property type="evidence" value="ECO:0007669"/>
    <property type="project" value="InterPro"/>
</dbReference>
<protein>
    <submittedName>
        <fullName evidence="2">RimJ/RimL family protein N-acetyltransferase</fullName>
    </submittedName>
</protein>
<dbReference type="AlphaFoldDB" id="A0A840YLX0"/>
<dbReference type="InterPro" id="IPR016181">
    <property type="entry name" value="Acyl_CoA_acyltransferase"/>
</dbReference>
<keyword evidence="2" id="KW-0808">Transferase</keyword>
<dbReference type="Pfam" id="PF13302">
    <property type="entry name" value="Acetyltransf_3"/>
    <property type="match status" value="1"/>
</dbReference>
<dbReference type="PROSITE" id="PS51186">
    <property type="entry name" value="GNAT"/>
    <property type="match status" value="1"/>
</dbReference>
<dbReference type="EMBL" id="JACIJF010000004">
    <property type="protein sequence ID" value="MBB5710596.1"/>
    <property type="molecule type" value="Genomic_DNA"/>
</dbReference>
<proteinExistence type="predicted"/>
<feature type="domain" description="N-acetyltransferase" evidence="1">
    <location>
        <begin position="16"/>
        <end position="170"/>
    </location>
</feature>
<name>A0A840YLX0_9SPHN</name>
<evidence type="ECO:0000259" key="1">
    <source>
        <dbReference type="PROSITE" id="PS51186"/>
    </source>
</evidence>